<evidence type="ECO:0000256" key="3">
    <source>
        <dbReference type="ARBA" id="ARBA00022670"/>
    </source>
</evidence>
<feature type="region of interest" description="Disordered" evidence="6">
    <location>
        <begin position="380"/>
        <end position="422"/>
    </location>
</feature>
<keyword evidence="5" id="KW-0378">Hydrolase</keyword>
<dbReference type="Pfam" id="PF05343">
    <property type="entry name" value="Peptidase_M42"/>
    <property type="match status" value="1"/>
</dbReference>
<dbReference type="InterPro" id="IPR023367">
    <property type="entry name" value="Peptidase_M42_dom2"/>
</dbReference>
<evidence type="ECO:0000256" key="4">
    <source>
        <dbReference type="ARBA" id="ARBA00022723"/>
    </source>
</evidence>
<proteinExistence type="inferred from homology"/>
<dbReference type="Proteomes" id="UP000218890">
    <property type="component" value="Chromosome"/>
</dbReference>
<gene>
    <name evidence="7" type="ORF">HH1059_23360</name>
</gene>
<organism evidence="7 8">
    <name type="scientific">Halorhodospira halochloris</name>
    <name type="common">Ectothiorhodospira halochloris</name>
    <dbReference type="NCBI Taxonomy" id="1052"/>
    <lineage>
        <taxon>Bacteria</taxon>
        <taxon>Pseudomonadati</taxon>
        <taxon>Pseudomonadota</taxon>
        <taxon>Gammaproteobacteria</taxon>
        <taxon>Chromatiales</taxon>
        <taxon>Ectothiorhodospiraceae</taxon>
        <taxon>Halorhodospira</taxon>
    </lineage>
</organism>
<dbReference type="Gene3D" id="3.40.630.10">
    <property type="entry name" value="Zn peptidases"/>
    <property type="match status" value="1"/>
</dbReference>
<dbReference type="RefSeq" id="WP_096406211.1">
    <property type="nucleotide sequence ID" value="NZ_AP017372.2"/>
</dbReference>
<evidence type="ECO:0000313" key="7">
    <source>
        <dbReference type="EMBL" id="BAU56405.1"/>
    </source>
</evidence>
<dbReference type="GO" id="GO:0004177">
    <property type="term" value="F:aminopeptidase activity"/>
    <property type="evidence" value="ECO:0007669"/>
    <property type="project" value="UniProtKB-KW"/>
</dbReference>
<keyword evidence="8" id="KW-1185">Reference proteome</keyword>
<dbReference type="PANTHER" id="PTHR32481">
    <property type="entry name" value="AMINOPEPTIDASE"/>
    <property type="match status" value="1"/>
</dbReference>
<evidence type="ECO:0000256" key="5">
    <source>
        <dbReference type="ARBA" id="ARBA00022801"/>
    </source>
</evidence>
<dbReference type="EMBL" id="AP017372">
    <property type="protein sequence ID" value="BAU56405.1"/>
    <property type="molecule type" value="Genomic_DNA"/>
</dbReference>
<keyword evidence="3" id="KW-0645">Protease</keyword>
<dbReference type="OrthoDB" id="9772053at2"/>
<evidence type="ECO:0000313" key="8">
    <source>
        <dbReference type="Proteomes" id="UP000218890"/>
    </source>
</evidence>
<dbReference type="InterPro" id="IPR008007">
    <property type="entry name" value="Peptidase_M42"/>
</dbReference>
<protein>
    <submittedName>
        <fullName evidence="7">Peptidase M42 family protein</fullName>
    </submittedName>
</protein>
<dbReference type="Gene3D" id="2.40.30.40">
    <property type="entry name" value="Peptidase M42, domain 2"/>
    <property type="match status" value="1"/>
</dbReference>
<dbReference type="PANTHER" id="PTHR32481:SF7">
    <property type="entry name" value="AMINOPEPTIDASE YHFE-RELATED"/>
    <property type="match status" value="1"/>
</dbReference>
<dbReference type="AlphaFoldDB" id="A0A0X8X6C1"/>
<keyword evidence="4" id="KW-0479">Metal-binding</keyword>
<dbReference type="GO" id="GO:0046872">
    <property type="term" value="F:metal ion binding"/>
    <property type="evidence" value="ECO:0007669"/>
    <property type="project" value="UniProtKB-KW"/>
</dbReference>
<dbReference type="InterPro" id="IPR051464">
    <property type="entry name" value="Peptidase_M42_aminopept"/>
</dbReference>
<evidence type="ECO:0000256" key="1">
    <source>
        <dbReference type="ARBA" id="ARBA00006272"/>
    </source>
</evidence>
<accession>A0A0X8X6C1</accession>
<sequence>MATASKPWTEPMPEEQFARMRDVLAAPSPIGLEAGMTLGVIKPYFDSFAPAGWAVRQFQGHAGIVLDSHPGEDERFKIMVVGHADKIRLQVRSIGDDGKIWVDSDSFLPGTLIGHEVTLFSEDPDSPGAFRRIEGGTIEALGAIHFADEAVRTGSKGVKKEQLYLELQVHGDKQKKQIENLGIRPGDPILLNRPIRRGFSPDTFYGAYLDNGLGCFVTAEVARLIAEQGGTKNVRMLFTMASYEEIGRFGSRVMAGELKPDAIIAVDVNQDYVAAPGVGDKRFQPLSMGKGFTYATGAIASDQLNAILQEVARHQEIPYQRDVCGRDTGTDGMAGVLGNVDCVAASIGMPVRNMHTISEVGHTGDVLAAIHAITGAVQELDRRDDGQGSLRQTFRTGHPRLDQASGLEHQWPAETDEDKKDK</sequence>
<name>A0A0X8X6C1_HALHR</name>
<reference evidence="7" key="1">
    <citation type="submission" date="2016-02" db="EMBL/GenBank/DDBJ databases">
        <title>Halorhodospira halochloris DSM-1059 complete genome, version 2.</title>
        <authorList>
            <person name="Tsukatani Y."/>
        </authorList>
    </citation>
    <scope>NUCLEOTIDE SEQUENCE</scope>
    <source>
        <strain evidence="7">DSM 1059</strain>
    </source>
</reference>
<dbReference type="SUPFAM" id="SSF53187">
    <property type="entry name" value="Zn-dependent exopeptidases"/>
    <property type="match status" value="1"/>
</dbReference>
<dbReference type="GO" id="GO:0006508">
    <property type="term" value="P:proteolysis"/>
    <property type="evidence" value="ECO:0007669"/>
    <property type="project" value="UniProtKB-KW"/>
</dbReference>
<keyword evidence="2" id="KW-0031">Aminopeptidase</keyword>
<dbReference type="KEGG" id="hhk:HH1059_23360"/>
<evidence type="ECO:0000256" key="6">
    <source>
        <dbReference type="SAM" id="MobiDB-lite"/>
    </source>
</evidence>
<comment type="similarity">
    <text evidence="1">Belongs to the peptidase M42 family.</text>
</comment>
<evidence type="ECO:0000256" key="2">
    <source>
        <dbReference type="ARBA" id="ARBA00022438"/>
    </source>
</evidence>